<gene>
    <name evidence="1" type="ORF">EVAR_46559_1</name>
</gene>
<protein>
    <submittedName>
        <fullName evidence="1">Uncharacterized protein</fullName>
    </submittedName>
</protein>
<dbReference type="Proteomes" id="UP000299102">
    <property type="component" value="Unassembled WGS sequence"/>
</dbReference>
<reference evidence="1 2" key="1">
    <citation type="journal article" date="2019" name="Commun. Biol.">
        <title>The bagworm genome reveals a unique fibroin gene that provides high tensile strength.</title>
        <authorList>
            <person name="Kono N."/>
            <person name="Nakamura H."/>
            <person name="Ohtoshi R."/>
            <person name="Tomita M."/>
            <person name="Numata K."/>
            <person name="Arakawa K."/>
        </authorList>
    </citation>
    <scope>NUCLEOTIDE SEQUENCE [LARGE SCALE GENOMIC DNA]</scope>
</reference>
<evidence type="ECO:0000313" key="2">
    <source>
        <dbReference type="Proteomes" id="UP000299102"/>
    </source>
</evidence>
<sequence length="167" mass="18298">MCNLEKAFASASYRNENGREAKSRAGAESECRSGVRIKSATELEIRISAGAGTKRVNEIGVTEQSLSTTDESPVPIKHALYVFICKIVPRLTRIRLTRIALSPTYRVSPGRDILLISDGGRSGLVHRGGADGGWLWGDEGRMGHRNSHSLDLAQIRKLLFHAHACFI</sequence>
<accession>A0A4C1XNC2</accession>
<name>A0A4C1XNC2_EUMVA</name>
<dbReference type="EMBL" id="BGZK01000903">
    <property type="protein sequence ID" value="GBP64630.1"/>
    <property type="molecule type" value="Genomic_DNA"/>
</dbReference>
<keyword evidence="2" id="KW-1185">Reference proteome</keyword>
<evidence type="ECO:0000313" key="1">
    <source>
        <dbReference type="EMBL" id="GBP64630.1"/>
    </source>
</evidence>
<comment type="caution">
    <text evidence="1">The sequence shown here is derived from an EMBL/GenBank/DDBJ whole genome shotgun (WGS) entry which is preliminary data.</text>
</comment>
<dbReference type="AlphaFoldDB" id="A0A4C1XNC2"/>
<organism evidence="1 2">
    <name type="scientific">Eumeta variegata</name>
    <name type="common">Bagworm moth</name>
    <name type="synonym">Eumeta japonica</name>
    <dbReference type="NCBI Taxonomy" id="151549"/>
    <lineage>
        <taxon>Eukaryota</taxon>
        <taxon>Metazoa</taxon>
        <taxon>Ecdysozoa</taxon>
        <taxon>Arthropoda</taxon>
        <taxon>Hexapoda</taxon>
        <taxon>Insecta</taxon>
        <taxon>Pterygota</taxon>
        <taxon>Neoptera</taxon>
        <taxon>Endopterygota</taxon>
        <taxon>Lepidoptera</taxon>
        <taxon>Glossata</taxon>
        <taxon>Ditrysia</taxon>
        <taxon>Tineoidea</taxon>
        <taxon>Psychidae</taxon>
        <taxon>Oiketicinae</taxon>
        <taxon>Eumeta</taxon>
    </lineage>
</organism>
<proteinExistence type="predicted"/>